<proteinExistence type="inferred from homology"/>
<feature type="domain" description="Nitroreductase" evidence="3">
    <location>
        <begin position="19"/>
        <end position="84"/>
    </location>
</feature>
<sequence length="193" mass="21138">MTATDIRNETSVPVSSPLAHRWSPRSLDGAHVLSAEDLTALGEAARWAPSAMNLQPTRFIVARRGTDTFAKIAESLAGFNQVWAPRASALVVALAETERDGRPVRWAEYDLGQAVAHLTIEAADRGLVTHQMGGFDVDQLRSVFRIDAALTPVTVIAVGRYDPAADIDEAVRERDLEPRTRRDLDDLTLILDI</sequence>
<keyword evidence="5" id="KW-1185">Reference proteome</keyword>
<organism evidence="4 5">
    <name type="scientific">Tessaracoccus palaemonis</name>
    <dbReference type="NCBI Taxonomy" id="2829499"/>
    <lineage>
        <taxon>Bacteria</taxon>
        <taxon>Bacillati</taxon>
        <taxon>Actinomycetota</taxon>
        <taxon>Actinomycetes</taxon>
        <taxon>Propionibacteriales</taxon>
        <taxon>Propionibacteriaceae</taxon>
        <taxon>Tessaracoccus</taxon>
    </lineage>
</organism>
<dbReference type="InterPro" id="IPR029479">
    <property type="entry name" value="Nitroreductase"/>
</dbReference>
<dbReference type="Proteomes" id="UP000824504">
    <property type="component" value="Chromosome"/>
</dbReference>
<evidence type="ECO:0000259" key="3">
    <source>
        <dbReference type="Pfam" id="PF00881"/>
    </source>
</evidence>
<reference evidence="4 5" key="1">
    <citation type="submission" date="2021-07" db="EMBL/GenBank/DDBJ databases">
        <title>complete genome sequencing of Tessaracoccus sp.J1M15.</title>
        <authorList>
            <person name="Bae J.-W."/>
            <person name="Kim D.-y."/>
        </authorList>
    </citation>
    <scope>NUCLEOTIDE SEQUENCE [LARGE SCALE GENOMIC DNA]</scope>
    <source>
        <strain evidence="4 5">J1M15</strain>
    </source>
</reference>
<evidence type="ECO:0000256" key="1">
    <source>
        <dbReference type="ARBA" id="ARBA00007118"/>
    </source>
</evidence>
<evidence type="ECO:0000256" key="2">
    <source>
        <dbReference type="ARBA" id="ARBA00023002"/>
    </source>
</evidence>
<dbReference type="Pfam" id="PF00881">
    <property type="entry name" value="Nitroreductase"/>
    <property type="match status" value="1"/>
</dbReference>
<gene>
    <name evidence="4" type="ORF">KDB89_04480</name>
</gene>
<dbReference type="PANTHER" id="PTHR43673:SF10">
    <property type="entry name" value="NADH DEHYDROGENASE_NAD(P)H NITROREDUCTASE XCC3605-RELATED"/>
    <property type="match status" value="1"/>
</dbReference>
<dbReference type="CDD" id="cd02138">
    <property type="entry name" value="TdsD-like"/>
    <property type="match status" value="1"/>
</dbReference>
<name>A0ABX8SKD1_9ACTN</name>
<comment type="similarity">
    <text evidence="1">Belongs to the nitroreductase family.</text>
</comment>
<protein>
    <submittedName>
        <fullName evidence="4">Nitroreductase family protein</fullName>
    </submittedName>
</protein>
<evidence type="ECO:0000313" key="5">
    <source>
        <dbReference type="Proteomes" id="UP000824504"/>
    </source>
</evidence>
<dbReference type="RefSeq" id="WP_219083667.1">
    <property type="nucleotide sequence ID" value="NZ_CP079216.1"/>
</dbReference>
<dbReference type="EMBL" id="CP079216">
    <property type="protein sequence ID" value="QXT63740.1"/>
    <property type="molecule type" value="Genomic_DNA"/>
</dbReference>
<evidence type="ECO:0000313" key="4">
    <source>
        <dbReference type="EMBL" id="QXT63740.1"/>
    </source>
</evidence>
<keyword evidence="2" id="KW-0560">Oxidoreductase</keyword>
<accession>A0ABX8SKD1</accession>
<dbReference type="PANTHER" id="PTHR43673">
    <property type="entry name" value="NAD(P)H NITROREDUCTASE YDGI-RELATED"/>
    <property type="match status" value="1"/>
</dbReference>